<name>A0A174JHC8_9FIRM</name>
<dbReference type="OrthoDB" id="9801717at2"/>
<feature type="domain" description="Tyr recombinase" evidence="12">
    <location>
        <begin position="166"/>
        <end position="342"/>
    </location>
</feature>
<dbReference type="Pfam" id="PF13495">
    <property type="entry name" value="Phage_int_SAM_4"/>
    <property type="match status" value="1"/>
</dbReference>
<dbReference type="Gene3D" id="1.10.150.130">
    <property type="match status" value="1"/>
</dbReference>
<dbReference type="Gene3D" id="1.10.443.10">
    <property type="entry name" value="Intergrase catalytic core"/>
    <property type="match status" value="1"/>
</dbReference>
<comment type="subcellular location">
    <subcellularLocation>
        <location evidence="2">Cytoplasm</location>
    </subcellularLocation>
</comment>
<dbReference type="GO" id="GO:0006310">
    <property type="term" value="P:DNA recombination"/>
    <property type="evidence" value="ECO:0007669"/>
    <property type="project" value="UniProtKB-KW"/>
</dbReference>
<evidence type="ECO:0000259" key="13">
    <source>
        <dbReference type="PROSITE" id="PS51900"/>
    </source>
</evidence>
<dbReference type="PANTHER" id="PTHR30349">
    <property type="entry name" value="PHAGE INTEGRASE-RELATED"/>
    <property type="match status" value="1"/>
</dbReference>
<comment type="function">
    <text evidence="1">Site-specific tyrosine recombinase, which acts by catalyzing the cutting and rejoining of the recombining DNA molecules.</text>
</comment>
<dbReference type="STRING" id="39482.ERS852491_03945"/>
<evidence type="ECO:0000256" key="4">
    <source>
        <dbReference type="ARBA" id="ARBA00022490"/>
    </source>
</evidence>
<protein>
    <submittedName>
        <fullName evidence="14">Tyrosine recombinase XerC</fullName>
    </submittedName>
</protein>
<dbReference type="AlphaFoldDB" id="A0A174JHC8"/>
<dbReference type="SUPFAM" id="SSF56349">
    <property type="entry name" value="DNA breaking-rejoining enzymes"/>
    <property type="match status" value="1"/>
</dbReference>
<reference evidence="14 15" key="1">
    <citation type="submission" date="2015-09" db="EMBL/GenBank/DDBJ databases">
        <authorList>
            <consortium name="Pathogen Informatics"/>
        </authorList>
    </citation>
    <scope>NUCLEOTIDE SEQUENCE [LARGE SCALE GENOMIC DNA]</scope>
    <source>
        <strain evidence="14 15">2789STDY5834876</strain>
    </source>
</reference>
<evidence type="ECO:0000256" key="10">
    <source>
        <dbReference type="ARBA" id="ARBA00023306"/>
    </source>
</evidence>
<dbReference type="Proteomes" id="UP000095544">
    <property type="component" value="Unassembled WGS sequence"/>
</dbReference>
<organism evidence="14 15">
    <name type="scientific">Faecalicatena contorta</name>
    <dbReference type="NCBI Taxonomy" id="39482"/>
    <lineage>
        <taxon>Bacteria</taxon>
        <taxon>Bacillati</taxon>
        <taxon>Bacillota</taxon>
        <taxon>Clostridia</taxon>
        <taxon>Lachnospirales</taxon>
        <taxon>Lachnospiraceae</taxon>
        <taxon>Faecalicatena</taxon>
    </lineage>
</organism>
<evidence type="ECO:0000259" key="12">
    <source>
        <dbReference type="PROSITE" id="PS51898"/>
    </source>
</evidence>
<keyword evidence="4" id="KW-0963">Cytoplasm</keyword>
<keyword evidence="6" id="KW-0159">Chromosome partition</keyword>
<dbReference type="PANTHER" id="PTHR30349:SF77">
    <property type="entry name" value="TYROSINE RECOMBINASE XERC"/>
    <property type="match status" value="1"/>
</dbReference>
<keyword evidence="8 11" id="KW-0238">DNA-binding</keyword>
<evidence type="ECO:0000256" key="7">
    <source>
        <dbReference type="ARBA" id="ARBA00022908"/>
    </source>
</evidence>
<keyword evidence="5" id="KW-0132">Cell division</keyword>
<dbReference type="PROSITE" id="PS51900">
    <property type="entry name" value="CB"/>
    <property type="match status" value="1"/>
</dbReference>
<dbReference type="InterPro" id="IPR004107">
    <property type="entry name" value="Integrase_SAM-like_N"/>
</dbReference>
<dbReference type="EMBL" id="CYZU01000048">
    <property type="protein sequence ID" value="CUO99112.1"/>
    <property type="molecule type" value="Genomic_DNA"/>
</dbReference>
<dbReference type="InterPro" id="IPR011010">
    <property type="entry name" value="DNA_brk_join_enz"/>
</dbReference>
<evidence type="ECO:0000256" key="8">
    <source>
        <dbReference type="ARBA" id="ARBA00023125"/>
    </source>
</evidence>
<evidence type="ECO:0000256" key="11">
    <source>
        <dbReference type="PROSITE-ProRule" id="PRU01248"/>
    </source>
</evidence>
<proteinExistence type="inferred from homology"/>
<keyword evidence="7" id="KW-0229">DNA integration</keyword>
<accession>A0A174JHC8</accession>
<dbReference type="InterPro" id="IPR044068">
    <property type="entry name" value="CB"/>
</dbReference>
<dbReference type="GO" id="GO:0005737">
    <property type="term" value="C:cytoplasm"/>
    <property type="evidence" value="ECO:0007669"/>
    <property type="project" value="UniProtKB-SubCell"/>
</dbReference>
<feature type="domain" description="Core-binding (CB)" evidence="13">
    <location>
        <begin position="55"/>
        <end position="145"/>
    </location>
</feature>
<keyword evidence="10" id="KW-0131">Cell cycle</keyword>
<keyword evidence="9" id="KW-0233">DNA recombination</keyword>
<dbReference type="InterPro" id="IPR050090">
    <property type="entry name" value="Tyrosine_recombinase_XerCD"/>
</dbReference>
<evidence type="ECO:0000256" key="5">
    <source>
        <dbReference type="ARBA" id="ARBA00022618"/>
    </source>
</evidence>
<dbReference type="InterPro" id="IPR013762">
    <property type="entry name" value="Integrase-like_cat_sf"/>
</dbReference>
<dbReference type="GO" id="GO:0015074">
    <property type="term" value="P:DNA integration"/>
    <property type="evidence" value="ECO:0007669"/>
    <property type="project" value="UniProtKB-KW"/>
</dbReference>
<evidence type="ECO:0000256" key="1">
    <source>
        <dbReference type="ARBA" id="ARBA00003283"/>
    </source>
</evidence>
<dbReference type="GO" id="GO:0003677">
    <property type="term" value="F:DNA binding"/>
    <property type="evidence" value="ECO:0007669"/>
    <property type="project" value="UniProtKB-UniRule"/>
</dbReference>
<dbReference type="InterPro" id="IPR002104">
    <property type="entry name" value="Integrase_catalytic"/>
</dbReference>
<evidence type="ECO:0000313" key="15">
    <source>
        <dbReference type="Proteomes" id="UP000095544"/>
    </source>
</evidence>
<evidence type="ECO:0000256" key="6">
    <source>
        <dbReference type="ARBA" id="ARBA00022829"/>
    </source>
</evidence>
<dbReference type="GO" id="GO:0051301">
    <property type="term" value="P:cell division"/>
    <property type="evidence" value="ECO:0007669"/>
    <property type="project" value="UniProtKB-KW"/>
</dbReference>
<sequence length="345" mass="40010">MSTQIIKSQMRDAILVGMAEYVDKAVLQILSNLIEEQLVRVNVEEITTLPAEVNNSIDEQNKYVIQLFLIKKEELKEETKYNYLNAIKKLLTQIDKPLVEMTDIDIKQYLRWYERRNVDKTGKVNKASTINNERRYLSAFFNWMRIEKLIFDNPVESVGKKQVSKNNIDYFTQEELEKLREGCESKRDRALVEVLRSTGLRVGEFCSVNIEDVDFKTGDVWVRRQKGGLNTPAYIDEAAMYYLREYLNEREDDCEALIVGKRVPYSRLKPCGVRAVLKDIARRQGMSCKVYPHKFRKTLGMTLKNKGYDLGVIQEVLGHTSPATTSKYYAESTSDTLRSIRRQAA</sequence>
<dbReference type="InterPro" id="IPR010998">
    <property type="entry name" value="Integrase_recombinase_N"/>
</dbReference>
<gene>
    <name evidence="14" type="primary">xerC_1</name>
    <name evidence="14" type="ORF">ERS852491_03945</name>
</gene>
<comment type="similarity">
    <text evidence="3">Belongs to the 'phage' integrase family.</text>
</comment>
<evidence type="ECO:0000256" key="2">
    <source>
        <dbReference type="ARBA" id="ARBA00004496"/>
    </source>
</evidence>
<dbReference type="RefSeq" id="WP_055154739.1">
    <property type="nucleotide sequence ID" value="NZ_CYZU01000048.1"/>
</dbReference>
<dbReference type="PROSITE" id="PS51898">
    <property type="entry name" value="TYR_RECOMBINASE"/>
    <property type="match status" value="1"/>
</dbReference>
<evidence type="ECO:0000256" key="9">
    <source>
        <dbReference type="ARBA" id="ARBA00023172"/>
    </source>
</evidence>
<dbReference type="Pfam" id="PF00589">
    <property type="entry name" value="Phage_integrase"/>
    <property type="match status" value="1"/>
</dbReference>
<evidence type="ECO:0000256" key="3">
    <source>
        <dbReference type="ARBA" id="ARBA00008857"/>
    </source>
</evidence>
<evidence type="ECO:0000313" key="14">
    <source>
        <dbReference type="EMBL" id="CUO99112.1"/>
    </source>
</evidence>
<dbReference type="GO" id="GO:0007059">
    <property type="term" value="P:chromosome segregation"/>
    <property type="evidence" value="ECO:0007669"/>
    <property type="project" value="UniProtKB-KW"/>
</dbReference>